<accession>A0ABP8QEG5</accession>
<evidence type="ECO:0000313" key="2">
    <source>
        <dbReference type="Proteomes" id="UP001501243"/>
    </source>
</evidence>
<dbReference type="InterPro" id="IPR025345">
    <property type="entry name" value="DUF4249"/>
</dbReference>
<name>A0ABP8QEG5_9BACT</name>
<comment type="caution">
    <text evidence="1">The sequence shown here is derived from an EMBL/GenBank/DDBJ whole genome shotgun (WGS) entry which is preliminary data.</text>
</comment>
<reference evidence="2" key="1">
    <citation type="journal article" date="2019" name="Int. J. Syst. Evol. Microbiol.">
        <title>The Global Catalogue of Microorganisms (GCM) 10K type strain sequencing project: providing services to taxonomists for standard genome sequencing and annotation.</title>
        <authorList>
            <consortium name="The Broad Institute Genomics Platform"/>
            <consortium name="The Broad Institute Genome Sequencing Center for Infectious Disease"/>
            <person name="Wu L."/>
            <person name="Ma J."/>
        </authorList>
    </citation>
    <scope>NUCLEOTIDE SEQUENCE [LARGE SCALE GENOMIC DNA]</scope>
    <source>
        <strain evidence="2">JCM 17841</strain>
    </source>
</reference>
<proteinExistence type="predicted"/>
<gene>
    <name evidence="1" type="ORF">GCM10023172_21140</name>
</gene>
<protein>
    <recommendedName>
        <fullName evidence="3">DUF4249 domain-containing protein</fullName>
    </recommendedName>
</protein>
<organism evidence="1 2">
    <name type="scientific">Hymenobacter ginsengisoli</name>
    <dbReference type="NCBI Taxonomy" id="1051626"/>
    <lineage>
        <taxon>Bacteria</taxon>
        <taxon>Pseudomonadati</taxon>
        <taxon>Bacteroidota</taxon>
        <taxon>Cytophagia</taxon>
        <taxon>Cytophagales</taxon>
        <taxon>Hymenobacteraceae</taxon>
        <taxon>Hymenobacter</taxon>
    </lineage>
</organism>
<dbReference type="Proteomes" id="UP001501243">
    <property type="component" value="Unassembled WGS sequence"/>
</dbReference>
<keyword evidence="2" id="KW-1185">Reference proteome</keyword>
<dbReference type="Pfam" id="PF14054">
    <property type="entry name" value="DUF4249"/>
    <property type="match status" value="1"/>
</dbReference>
<evidence type="ECO:0000313" key="1">
    <source>
        <dbReference type="EMBL" id="GAA4500618.1"/>
    </source>
</evidence>
<sequence length="382" mass="41866">MLLGLAGCIESYMPDVVAAPASYLVVDGFINGNGRTRILLSRSLSVGSAEAAPVVRGATLFIADTTGQRYSLRETAVAGTYISDSLQLPTGRRYQLQLTLGTGASAPAYASQLVPLKVTPDFDQLELVHQDGQVRVLASTHDPSGSARFYRWRASETWEFNAPRRSELEVIGGLVRPRVTPIYTCYRSEQPSGIVQASTASLRQDFLSQQRILAFSDRAERVKVRYSVLVTQIAETAEEFAYYELLRKNTEAVGTVNDPLPTQLTGNVHRVGDATEPVLGFVGAHTVVQRRLFATPASLGLPKDWAFDDPYSSCAFGPELVPDPNDKISLRIYRPNTRVFKSGDNVPTQYYIVSGDTLGYEGGPRACVDCRTRGTTVKPSFW</sequence>
<dbReference type="EMBL" id="BAABGQ010000006">
    <property type="protein sequence ID" value="GAA4500618.1"/>
    <property type="molecule type" value="Genomic_DNA"/>
</dbReference>
<evidence type="ECO:0008006" key="3">
    <source>
        <dbReference type="Google" id="ProtNLM"/>
    </source>
</evidence>